<comment type="catalytic activity">
    <reaction evidence="2">
        <text>2,5-diamino-6-hydroxy-4-(5-phosphoribosylamino)-pyrimidine + H2O = 2,5,6-triamino-4-hydroxypyrimidine + D-ribose 5-phosphate</text>
        <dbReference type="Rhea" id="RHEA:23436"/>
        <dbReference type="ChEBI" id="CHEBI:15377"/>
        <dbReference type="ChEBI" id="CHEBI:58614"/>
        <dbReference type="ChEBI" id="CHEBI:78346"/>
        <dbReference type="ChEBI" id="CHEBI:137796"/>
    </reaction>
</comment>
<keyword evidence="5" id="KW-1185">Reference proteome</keyword>
<organism evidence="4 5">
    <name type="scientific">Ohtaekwangia koreensis</name>
    <dbReference type="NCBI Taxonomy" id="688867"/>
    <lineage>
        <taxon>Bacteria</taxon>
        <taxon>Pseudomonadati</taxon>
        <taxon>Bacteroidota</taxon>
        <taxon>Cytophagia</taxon>
        <taxon>Cytophagales</taxon>
        <taxon>Fulvivirgaceae</taxon>
        <taxon>Ohtaekwangia</taxon>
    </lineage>
</organism>
<evidence type="ECO:0000313" key="4">
    <source>
        <dbReference type="EMBL" id="SKC89756.1"/>
    </source>
</evidence>
<name>A0A1T5MNH8_9BACT</name>
<dbReference type="OrthoDB" id="67297at2"/>
<evidence type="ECO:0000259" key="3">
    <source>
        <dbReference type="Pfam" id="PF08719"/>
    </source>
</evidence>
<comment type="catalytic activity">
    <reaction evidence="1">
        <text>5-amino-6-(5-phospho-D-ribosylamino)uracil + H2O = 5,6-diaminouracil + D-ribose 5-phosphate</text>
        <dbReference type="Rhea" id="RHEA:55020"/>
        <dbReference type="ChEBI" id="CHEBI:15377"/>
        <dbReference type="ChEBI" id="CHEBI:46252"/>
        <dbReference type="ChEBI" id="CHEBI:58453"/>
        <dbReference type="ChEBI" id="CHEBI:78346"/>
    </reaction>
</comment>
<dbReference type="AlphaFoldDB" id="A0A1T5MNH8"/>
<dbReference type="CDD" id="cd15457">
    <property type="entry name" value="NADAR"/>
    <property type="match status" value="1"/>
</dbReference>
<dbReference type="InterPro" id="IPR012816">
    <property type="entry name" value="NADAR"/>
</dbReference>
<dbReference type="SUPFAM" id="SSF143990">
    <property type="entry name" value="YbiA-like"/>
    <property type="match status" value="1"/>
</dbReference>
<dbReference type="Gene3D" id="1.10.357.40">
    <property type="entry name" value="YbiA-like"/>
    <property type="match status" value="1"/>
</dbReference>
<feature type="domain" description="NADAR" evidence="3">
    <location>
        <begin position="22"/>
        <end position="181"/>
    </location>
</feature>
<evidence type="ECO:0000313" key="5">
    <source>
        <dbReference type="Proteomes" id="UP000190961"/>
    </source>
</evidence>
<protein>
    <recommendedName>
        <fullName evidence="3">NADAR domain-containing protein</fullName>
    </recommendedName>
</protein>
<accession>A0A1T5MNH8</accession>
<dbReference type="RefSeq" id="WP_079690407.1">
    <property type="nucleotide sequence ID" value="NZ_FUZU01000005.1"/>
</dbReference>
<dbReference type="STRING" id="688867.SAMN05660236_5926"/>
<proteinExistence type="predicted"/>
<dbReference type="EMBL" id="FUZU01000005">
    <property type="protein sequence ID" value="SKC89756.1"/>
    <property type="molecule type" value="Genomic_DNA"/>
</dbReference>
<sequence length="204" mass="24045">MKYNTQWLIDKFDKSEAIEFIFFWGHTNKQNEPVGKFIFSQWYPSVFTVEDVVYKTAEHWMMAQKARLFGEEEIFQKIIQTEKPGEVKALGRQIRNFDETKWNVWKYEIVKIGCIYKFHQNKLLKDYLLGTGDKVLVEASPSDFIWGIGLAQDAKHIEDPHAWRGSNLLGFALMEARDFLRSIGDVKYIPAEMLPVWQRFPEVN</sequence>
<evidence type="ECO:0000256" key="1">
    <source>
        <dbReference type="ARBA" id="ARBA00000022"/>
    </source>
</evidence>
<dbReference type="Proteomes" id="UP000190961">
    <property type="component" value="Unassembled WGS sequence"/>
</dbReference>
<evidence type="ECO:0000256" key="2">
    <source>
        <dbReference type="ARBA" id="ARBA00000751"/>
    </source>
</evidence>
<dbReference type="Pfam" id="PF08719">
    <property type="entry name" value="NADAR"/>
    <property type="match status" value="1"/>
</dbReference>
<dbReference type="InterPro" id="IPR037238">
    <property type="entry name" value="YbiA-like_sf"/>
</dbReference>
<gene>
    <name evidence="4" type="ORF">SAMN05660236_5926</name>
</gene>
<dbReference type="NCBIfam" id="TIGR02464">
    <property type="entry name" value="ribofla_fusion"/>
    <property type="match status" value="1"/>
</dbReference>
<reference evidence="4 5" key="1">
    <citation type="submission" date="2017-02" db="EMBL/GenBank/DDBJ databases">
        <authorList>
            <person name="Peterson S.W."/>
        </authorList>
    </citation>
    <scope>NUCLEOTIDE SEQUENCE [LARGE SCALE GENOMIC DNA]</scope>
    <source>
        <strain evidence="4 5">DSM 25262</strain>
    </source>
</reference>